<dbReference type="RefSeq" id="WP_041106518.1">
    <property type="nucleotide sequence ID" value="NZ_CP007511.1"/>
</dbReference>
<reference evidence="17" key="1">
    <citation type="submission" date="2014-03" db="EMBL/GenBank/DDBJ databases">
        <title>Complete genome of Pseudomonas balearica DSM 6083T, a sewage water isolate from an enrichment with 2-methylnaphthalene.</title>
        <authorList>
            <person name="Salva-Serra F."/>
            <person name="Jaen-Luchoro D."/>
            <person name="Busquets A."/>
            <person name="Pena A."/>
            <person name="Gomila M."/>
            <person name="Bosch R."/>
            <person name="Nogales B."/>
            <person name="Garcia-Valdes E."/>
            <person name="Lalucat J."/>
            <person name="Bennasar A."/>
        </authorList>
    </citation>
    <scope>NUCLEOTIDE SEQUENCE [LARGE SCALE GENOMIC DNA]</scope>
    <source>
        <strain evidence="17">DSM 6083</strain>
    </source>
</reference>
<gene>
    <name evidence="15" type="ORF">CL52_12690</name>
    <name evidence="16" type="ORF">SAMN05660875_10218</name>
</gene>
<evidence type="ECO:0000256" key="4">
    <source>
        <dbReference type="ARBA" id="ARBA00022692"/>
    </source>
</evidence>
<evidence type="ECO:0000313" key="16">
    <source>
        <dbReference type="EMBL" id="SDM06691.1"/>
    </source>
</evidence>
<dbReference type="PANTHER" id="PTHR11537:SF254">
    <property type="entry name" value="POTASSIUM VOLTAGE-GATED CHANNEL PROTEIN SHAB"/>
    <property type="match status" value="1"/>
</dbReference>
<evidence type="ECO:0000256" key="7">
    <source>
        <dbReference type="ARBA" id="ARBA00022958"/>
    </source>
</evidence>
<keyword evidence="8 13" id="KW-1133">Transmembrane helix</keyword>
<evidence type="ECO:0000259" key="14">
    <source>
        <dbReference type="Pfam" id="PF00520"/>
    </source>
</evidence>
<keyword evidence="6" id="KW-0851">Voltage-gated channel</keyword>
<dbReference type="Pfam" id="PF00520">
    <property type="entry name" value="Ion_trans"/>
    <property type="match status" value="1"/>
</dbReference>
<keyword evidence="18" id="KW-1185">Reference proteome</keyword>
<keyword evidence="9" id="KW-0406">Ion transport</keyword>
<feature type="region of interest" description="Disordered" evidence="12">
    <location>
        <begin position="242"/>
        <end position="265"/>
    </location>
</feature>
<evidence type="ECO:0000313" key="18">
    <source>
        <dbReference type="Proteomes" id="UP000182276"/>
    </source>
</evidence>
<protein>
    <submittedName>
        <fullName evidence="15">Ion transporter</fullName>
    </submittedName>
    <submittedName>
        <fullName evidence="16">Voltage-gated potassium channel</fullName>
    </submittedName>
</protein>
<accession>A0A8D4C234</accession>
<evidence type="ECO:0000256" key="5">
    <source>
        <dbReference type="ARBA" id="ARBA00022826"/>
    </source>
</evidence>
<name>A0A8D4C234_9GAMM</name>
<feature type="transmembrane region" description="Helical" evidence="13">
    <location>
        <begin position="39"/>
        <end position="57"/>
    </location>
</feature>
<evidence type="ECO:0000256" key="3">
    <source>
        <dbReference type="ARBA" id="ARBA00022538"/>
    </source>
</evidence>
<organism evidence="15 17">
    <name type="scientific">Stutzerimonas balearica DSM 6083</name>
    <dbReference type="NCBI Taxonomy" id="1123016"/>
    <lineage>
        <taxon>Bacteria</taxon>
        <taxon>Pseudomonadati</taxon>
        <taxon>Pseudomonadota</taxon>
        <taxon>Gammaproteobacteria</taxon>
        <taxon>Pseudomonadales</taxon>
        <taxon>Pseudomonadaceae</taxon>
        <taxon>Stutzerimonas</taxon>
    </lineage>
</organism>
<feature type="domain" description="Ion transport" evidence="14">
    <location>
        <begin position="8"/>
        <end position="214"/>
    </location>
</feature>
<evidence type="ECO:0000256" key="13">
    <source>
        <dbReference type="SAM" id="Phobius"/>
    </source>
</evidence>
<dbReference type="InterPro" id="IPR028325">
    <property type="entry name" value="VG_K_chnl"/>
</dbReference>
<evidence type="ECO:0000256" key="10">
    <source>
        <dbReference type="ARBA" id="ARBA00023136"/>
    </source>
</evidence>
<dbReference type="GeneID" id="77260760"/>
<feature type="transmembrane region" description="Helical" evidence="13">
    <location>
        <begin position="6"/>
        <end position="30"/>
    </location>
</feature>
<dbReference type="EMBL" id="CP007511">
    <property type="protein sequence ID" value="AJE15847.1"/>
    <property type="molecule type" value="Genomic_DNA"/>
</dbReference>
<evidence type="ECO:0000313" key="17">
    <source>
        <dbReference type="Proteomes" id="UP000031271"/>
    </source>
</evidence>
<keyword evidence="7" id="KW-0630">Potassium</keyword>
<keyword evidence="10 13" id="KW-0472">Membrane</keyword>
<evidence type="ECO:0000256" key="1">
    <source>
        <dbReference type="ARBA" id="ARBA00004141"/>
    </source>
</evidence>
<dbReference type="Proteomes" id="UP000182276">
    <property type="component" value="Unassembled WGS sequence"/>
</dbReference>
<dbReference type="KEGG" id="pbm:CL52_12690"/>
<reference evidence="15 17" key="3">
    <citation type="journal article" name="Genome Announc.">
        <title>Complete Genome Sequence of Pseudomonas balearica DSM 6083T.</title>
        <authorList>
            <person name="Bennasar-Figueras A."/>
            <person name="Salva-Serra F."/>
            <person name="Jaen-Luchoro D."/>
            <person name="Segui C."/>
            <person name="Aliaga F."/>
            <person name="Busquets A."/>
            <person name="Gomila M."/>
            <person name="Moore E.R."/>
            <person name="Lalucat J."/>
        </authorList>
    </citation>
    <scope>NUCLEOTIDE SEQUENCE [LARGE SCALE GENOMIC DNA]</scope>
    <source>
        <strain evidence="17">DSM 6083</strain>
        <strain evidence="15">DSM6083</strain>
    </source>
</reference>
<sequence length="265" mass="29740">MKQQPVTPFQILILVLSVYVIGALVADLLFELPEDVSTLLGYLDNIVCFFFFLDFWMRLQQAEDKLRFMRWGWIDLLASVPAAGLQAAKLFRVLQILRVLRAIKSMRLIWRILFRNRAEGIVASAATATMLLVAFGALTMLLVEAPNPQSSINTPEEALWWAFVTVTTVGYGDFYPVTTLGRIVAVLLMISGVGLFGSFAAYIGSLFVADKNEQDDRDQQADRETLQRLLLQMESLTEEVRSLKRQLQDQGHGAADEAEPPRSVP</sequence>
<dbReference type="AlphaFoldDB" id="A0A8D4C234"/>
<dbReference type="SUPFAM" id="SSF81324">
    <property type="entry name" value="Voltage-gated potassium channels"/>
    <property type="match status" value="1"/>
</dbReference>
<keyword evidence="11 16" id="KW-0407">Ion channel</keyword>
<feature type="transmembrane region" description="Helical" evidence="13">
    <location>
        <begin position="121"/>
        <end position="143"/>
    </location>
</feature>
<dbReference type="Gene3D" id="1.10.287.70">
    <property type="match status" value="1"/>
</dbReference>
<keyword evidence="5" id="KW-0631">Potassium channel</keyword>
<dbReference type="PANTHER" id="PTHR11537">
    <property type="entry name" value="VOLTAGE-GATED POTASSIUM CHANNEL"/>
    <property type="match status" value="1"/>
</dbReference>
<dbReference type="GO" id="GO:0001508">
    <property type="term" value="P:action potential"/>
    <property type="evidence" value="ECO:0007669"/>
    <property type="project" value="TreeGrafter"/>
</dbReference>
<keyword evidence="4 13" id="KW-0812">Transmembrane</keyword>
<feature type="transmembrane region" description="Helical" evidence="13">
    <location>
        <begin position="158"/>
        <end position="177"/>
    </location>
</feature>
<comment type="subcellular location">
    <subcellularLocation>
        <location evidence="1">Membrane</location>
        <topology evidence="1">Multi-pass membrane protein</topology>
    </subcellularLocation>
</comment>
<evidence type="ECO:0000256" key="2">
    <source>
        <dbReference type="ARBA" id="ARBA00022448"/>
    </source>
</evidence>
<dbReference type="Gene3D" id="1.20.5.110">
    <property type="match status" value="1"/>
</dbReference>
<evidence type="ECO:0000256" key="8">
    <source>
        <dbReference type="ARBA" id="ARBA00022989"/>
    </source>
</evidence>
<evidence type="ECO:0000256" key="6">
    <source>
        <dbReference type="ARBA" id="ARBA00022882"/>
    </source>
</evidence>
<proteinExistence type="predicted"/>
<dbReference type="InterPro" id="IPR005821">
    <property type="entry name" value="Ion_trans_dom"/>
</dbReference>
<reference evidence="16 18" key="2">
    <citation type="submission" date="2016-10" db="EMBL/GenBank/DDBJ databases">
        <authorList>
            <person name="Varghese N."/>
            <person name="Submissions S."/>
        </authorList>
    </citation>
    <scope>NUCLEOTIDE SEQUENCE [LARGE SCALE GENOMIC DNA]</scope>
    <source>
        <strain evidence="16 18">DSM 6083</strain>
    </source>
</reference>
<keyword evidence="3" id="KW-0633">Potassium transport</keyword>
<dbReference type="Proteomes" id="UP000031271">
    <property type="component" value="Chromosome"/>
</dbReference>
<dbReference type="GO" id="GO:0005249">
    <property type="term" value="F:voltage-gated potassium channel activity"/>
    <property type="evidence" value="ECO:0007669"/>
    <property type="project" value="InterPro"/>
</dbReference>
<dbReference type="PRINTS" id="PR00169">
    <property type="entry name" value="KCHANNEL"/>
</dbReference>
<evidence type="ECO:0000313" key="15">
    <source>
        <dbReference type="EMBL" id="AJE15847.1"/>
    </source>
</evidence>
<evidence type="ECO:0000256" key="12">
    <source>
        <dbReference type="SAM" id="MobiDB-lite"/>
    </source>
</evidence>
<keyword evidence="2" id="KW-0813">Transport</keyword>
<dbReference type="InterPro" id="IPR027359">
    <property type="entry name" value="Volt_channel_dom_sf"/>
</dbReference>
<evidence type="ECO:0000256" key="11">
    <source>
        <dbReference type="ARBA" id="ARBA00023303"/>
    </source>
</evidence>
<evidence type="ECO:0000256" key="9">
    <source>
        <dbReference type="ARBA" id="ARBA00023065"/>
    </source>
</evidence>
<dbReference type="EMBL" id="FNHO01000002">
    <property type="protein sequence ID" value="SDM06691.1"/>
    <property type="molecule type" value="Genomic_DNA"/>
</dbReference>
<feature type="transmembrane region" description="Helical" evidence="13">
    <location>
        <begin position="184"/>
        <end position="209"/>
    </location>
</feature>
<dbReference type="Gene3D" id="1.20.120.350">
    <property type="entry name" value="Voltage-gated potassium channels. Chain C"/>
    <property type="match status" value="1"/>
</dbReference>
<dbReference type="GO" id="GO:0008076">
    <property type="term" value="C:voltage-gated potassium channel complex"/>
    <property type="evidence" value="ECO:0007669"/>
    <property type="project" value="InterPro"/>
</dbReference>